<protein>
    <submittedName>
        <fullName evidence="8">Uncharacterized protein</fullName>
    </submittedName>
</protein>
<feature type="region of interest" description="Disordered" evidence="4">
    <location>
        <begin position="648"/>
        <end position="764"/>
    </location>
</feature>
<feature type="region of interest" description="Disordered" evidence="4">
    <location>
        <begin position="498"/>
        <end position="523"/>
    </location>
</feature>
<organism evidence="8 9">
    <name type="scientific">Malassezia psittaci</name>
    <dbReference type="NCBI Taxonomy" id="1821823"/>
    <lineage>
        <taxon>Eukaryota</taxon>
        <taxon>Fungi</taxon>
        <taxon>Dikarya</taxon>
        <taxon>Basidiomycota</taxon>
        <taxon>Ustilaginomycotina</taxon>
        <taxon>Malasseziomycetes</taxon>
        <taxon>Malasseziales</taxon>
        <taxon>Malasseziaceae</taxon>
        <taxon>Malassezia</taxon>
    </lineage>
</organism>
<evidence type="ECO:0000313" key="9">
    <source>
        <dbReference type="Proteomes" id="UP001214628"/>
    </source>
</evidence>
<evidence type="ECO:0000256" key="3">
    <source>
        <dbReference type="ARBA" id="ARBA00023242"/>
    </source>
</evidence>
<dbReference type="InterPro" id="IPR017930">
    <property type="entry name" value="Myb_dom"/>
</dbReference>
<feature type="region of interest" description="Disordered" evidence="4">
    <location>
        <begin position="298"/>
        <end position="318"/>
    </location>
</feature>
<dbReference type="InterPro" id="IPR051651">
    <property type="entry name" value="DMTF1_DNA-bind_reg"/>
</dbReference>
<evidence type="ECO:0000259" key="6">
    <source>
        <dbReference type="PROSITE" id="PS51293"/>
    </source>
</evidence>
<keyword evidence="3" id="KW-0539">Nucleus</keyword>
<feature type="compositionally biased region" description="Basic and acidic residues" evidence="4">
    <location>
        <begin position="30"/>
        <end position="39"/>
    </location>
</feature>
<feature type="compositionally biased region" description="Polar residues" evidence="4">
    <location>
        <begin position="463"/>
        <end position="477"/>
    </location>
</feature>
<feature type="domain" description="HTH myb-type" evidence="7">
    <location>
        <begin position="601"/>
        <end position="648"/>
    </location>
</feature>
<feature type="compositionally biased region" description="Polar residues" evidence="4">
    <location>
        <begin position="348"/>
        <end position="365"/>
    </location>
</feature>
<dbReference type="PANTHER" id="PTHR46380">
    <property type="entry name" value="CYCLIN-D-BINDING MYB-LIKE TRANSCRIPTION FACTOR 1"/>
    <property type="match status" value="1"/>
</dbReference>
<dbReference type="PROSITE" id="PS50090">
    <property type="entry name" value="MYB_LIKE"/>
    <property type="match status" value="1"/>
</dbReference>
<dbReference type="PROSITE" id="PS51293">
    <property type="entry name" value="SANT"/>
    <property type="match status" value="1"/>
</dbReference>
<feature type="domain" description="SANT" evidence="6">
    <location>
        <begin position="601"/>
        <end position="648"/>
    </location>
</feature>
<feature type="compositionally biased region" description="Polar residues" evidence="4">
    <location>
        <begin position="509"/>
        <end position="523"/>
    </location>
</feature>
<feature type="region of interest" description="Disordered" evidence="4">
    <location>
        <begin position="204"/>
        <end position="261"/>
    </location>
</feature>
<feature type="compositionally biased region" description="Polar residues" evidence="4">
    <location>
        <begin position="652"/>
        <end position="668"/>
    </location>
</feature>
<feature type="compositionally biased region" description="Polar residues" evidence="4">
    <location>
        <begin position="235"/>
        <end position="251"/>
    </location>
</feature>
<feature type="region of interest" description="Disordered" evidence="4">
    <location>
        <begin position="543"/>
        <end position="600"/>
    </location>
</feature>
<dbReference type="PROSITE" id="PS51294">
    <property type="entry name" value="HTH_MYB"/>
    <property type="match status" value="1"/>
</dbReference>
<dbReference type="Proteomes" id="UP001214628">
    <property type="component" value="Chromosome 2"/>
</dbReference>
<feature type="region of interest" description="Disordered" evidence="4">
    <location>
        <begin position="1"/>
        <end position="77"/>
    </location>
</feature>
<feature type="region of interest" description="Disordered" evidence="4">
    <location>
        <begin position="434"/>
        <end position="485"/>
    </location>
</feature>
<feature type="domain" description="Myb-like" evidence="5">
    <location>
        <begin position="601"/>
        <end position="640"/>
    </location>
</feature>
<feature type="region of interest" description="Disordered" evidence="4">
    <location>
        <begin position="345"/>
        <end position="415"/>
    </location>
</feature>
<proteinExistence type="predicted"/>
<dbReference type="CDD" id="cd00167">
    <property type="entry name" value="SANT"/>
    <property type="match status" value="1"/>
</dbReference>
<feature type="compositionally biased region" description="Polar residues" evidence="4">
    <location>
        <begin position="565"/>
        <end position="580"/>
    </location>
</feature>
<reference evidence="8" key="1">
    <citation type="submission" date="2023-02" db="EMBL/GenBank/DDBJ databases">
        <title>Mating type loci evolution in Malassezia.</title>
        <authorList>
            <person name="Coelho M.A."/>
        </authorList>
    </citation>
    <scope>NUCLEOTIDE SEQUENCE</scope>
    <source>
        <strain evidence="8">CBS 14136</strain>
    </source>
</reference>
<dbReference type="Gene3D" id="1.10.10.60">
    <property type="entry name" value="Homeodomain-like"/>
    <property type="match status" value="1"/>
</dbReference>
<dbReference type="SUPFAM" id="SSF46689">
    <property type="entry name" value="Homeodomain-like"/>
    <property type="match status" value="1"/>
</dbReference>
<dbReference type="Pfam" id="PF00249">
    <property type="entry name" value="Myb_DNA-binding"/>
    <property type="match status" value="1"/>
</dbReference>
<sequence length="764" mass="84605">MERSELTKPLNPFVSAVDPSDPAIGPSTRVDSHDAEQHLTRLSPGRSPRTPSPVLGGSANTTHSHSVTTPGHLTFPPIGLGSIDQEKQLLRSMQEADEVDDPLDQDNASLVADAMEQLHKIDSATIEPREAYQIVRRDNTYSQIRSLLDRIEQQQNSRARLKHIVHVTRLASLSLLSSLRISYSHMLHAERDINSRLEVELNGSKSQSRMLSDMVSRASLSQDEERRSHPHPKPETTSPEMNRKASPTSPSVAERNKLQADKRYLRQRVQDAEAQVARLEAELQALRPMLLRQQAEEAGTALTETPSQIGNPPRTPRRQREAMMGDARSEHLLLAARMLRTLRQTTRPSNMSSSPGSMVTDTSPYKNKPFSHPTDVPHTPRHHSTMYPATPQSARTRPQIATDERSLRSSIEPNAPLSGIDELLYAAQSLRGSDVSTTARSSQKSHRAIPNSDSDVYYDATSPIASSPPQQMYSSGPMSAPMFGSPKRRRVVLPQMNIDEDDPHFKPPYTSQHPNTSNASDAYTKSMPIEPLTALDLLADQAAAHESPDRSGMHRRSHSSSHASLQQPNWTPVATKTASASAVKPRPTNNQSPEKRLPYVRWSTEEDTKLRRAIKEHGQRWEHVARAVGTRSYHQCRQRYLLMRRKEAAANGSASPTKVSGSSISRTPTKPPLQPTLATDGTPFVNEPRKTAMDEEMGVSSSSSNSSAGARDLEARKPVPILGQPQFHSPTRYDRAMPRSHAHHHSASSTPQFPPGRVGPVLYS</sequence>
<dbReference type="InterPro" id="IPR017884">
    <property type="entry name" value="SANT_dom"/>
</dbReference>
<dbReference type="AlphaFoldDB" id="A0AAF0F4R8"/>
<keyword evidence="2" id="KW-0238">DNA-binding</keyword>
<evidence type="ECO:0000313" key="8">
    <source>
        <dbReference type="EMBL" id="WFD42996.1"/>
    </source>
</evidence>
<dbReference type="InterPro" id="IPR009057">
    <property type="entry name" value="Homeodomain-like_sf"/>
</dbReference>
<gene>
    <name evidence="8" type="ORF">MPSI1_001647</name>
</gene>
<accession>A0AAF0F4R8</accession>
<dbReference type="GO" id="GO:0000976">
    <property type="term" value="F:transcription cis-regulatory region binding"/>
    <property type="evidence" value="ECO:0007669"/>
    <property type="project" value="TreeGrafter"/>
</dbReference>
<name>A0AAF0F4R8_9BASI</name>
<comment type="subcellular location">
    <subcellularLocation>
        <location evidence="1">Nucleus</location>
    </subcellularLocation>
</comment>
<dbReference type="GO" id="GO:0005634">
    <property type="term" value="C:nucleus"/>
    <property type="evidence" value="ECO:0007669"/>
    <property type="project" value="UniProtKB-SubCell"/>
</dbReference>
<dbReference type="PANTHER" id="PTHR46380:SF2">
    <property type="entry name" value="CYCLIN-D-BINDING MYB-LIKE TRANSCRIPTION FACTOR 1"/>
    <property type="match status" value="1"/>
</dbReference>
<dbReference type="InterPro" id="IPR001005">
    <property type="entry name" value="SANT/Myb"/>
</dbReference>
<dbReference type="SMART" id="SM00717">
    <property type="entry name" value="SANT"/>
    <property type="match status" value="1"/>
</dbReference>
<dbReference type="GO" id="GO:0003700">
    <property type="term" value="F:DNA-binding transcription factor activity"/>
    <property type="evidence" value="ECO:0007669"/>
    <property type="project" value="TreeGrafter"/>
</dbReference>
<evidence type="ECO:0000256" key="2">
    <source>
        <dbReference type="ARBA" id="ARBA00023125"/>
    </source>
</evidence>
<evidence type="ECO:0000256" key="1">
    <source>
        <dbReference type="ARBA" id="ARBA00004123"/>
    </source>
</evidence>
<keyword evidence="9" id="KW-1185">Reference proteome</keyword>
<feature type="compositionally biased region" description="Polar residues" evidence="4">
    <location>
        <begin position="58"/>
        <end position="71"/>
    </location>
</feature>
<evidence type="ECO:0000259" key="5">
    <source>
        <dbReference type="PROSITE" id="PS50090"/>
    </source>
</evidence>
<evidence type="ECO:0000256" key="4">
    <source>
        <dbReference type="SAM" id="MobiDB-lite"/>
    </source>
</evidence>
<dbReference type="EMBL" id="CP118376">
    <property type="protein sequence ID" value="WFD42996.1"/>
    <property type="molecule type" value="Genomic_DNA"/>
</dbReference>
<evidence type="ECO:0000259" key="7">
    <source>
        <dbReference type="PROSITE" id="PS51294"/>
    </source>
</evidence>